<dbReference type="EMBL" id="ANOG01000200">
    <property type="protein sequence ID" value="EMI21744.1"/>
    <property type="molecule type" value="Genomic_DNA"/>
</dbReference>
<dbReference type="Proteomes" id="UP000011991">
    <property type="component" value="Unassembled WGS sequence"/>
</dbReference>
<accession>M5S6D1</accession>
<dbReference type="RefSeq" id="WP_008693104.1">
    <property type="nucleotide sequence ID" value="NZ_ANOG01000200.1"/>
</dbReference>
<name>M5S6D1_9BACT</name>
<protein>
    <submittedName>
        <fullName evidence="1">Uncharacterized protein</fullName>
    </submittedName>
</protein>
<dbReference type="AlphaFoldDB" id="M5S6D1"/>
<organism evidence="1 2">
    <name type="scientific">Rhodopirellula maiorica SM1</name>
    <dbReference type="NCBI Taxonomy" id="1265738"/>
    <lineage>
        <taxon>Bacteria</taxon>
        <taxon>Pseudomonadati</taxon>
        <taxon>Planctomycetota</taxon>
        <taxon>Planctomycetia</taxon>
        <taxon>Pirellulales</taxon>
        <taxon>Pirellulaceae</taxon>
        <taxon>Novipirellula</taxon>
    </lineage>
</organism>
<reference evidence="1 2" key="1">
    <citation type="journal article" date="2013" name="Mar. Genomics">
        <title>Expression of sulfatases in Rhodopirellula baltica and the diversity of sulfatases in the genus Rhodopirellula.</title>
        <authorList>
            <person name="Wegner C.E."/>
            <person name="Richter-Heitmann T."/>
            <person name="Klindworth A."/>
            <person name="Klockow C."/>
            <person name="Richter M."/>
            <person name="Achstetter T."/>
            <person name="Glockner F.O."/>
            <person name="Harder J."/>
        </authorList>
    </citation>
    <scope>NUCLEOTIDE SEQUENCE [LARGE SCALE GENOMIC DNA]</scope>
    <source>
        <strain evidence="1 2">SM1</strain>
    </source>
</reference>
<proteinExistence type="predicted"/>
<evidence type="ECO:0000313" key="2">
    <source>
        <dbReference type="Proteomes" id="UP000011991"/>
    </source>
</evidence>
<gene>
    <name evidence="1" type="ORF">RMSM_01351</name>
</gene>
<dbReference type="OrthoDB" id="9885039at2"/>
<keyword evidence="2" id="KW-1185">Reference proteome</keyword>
<sequence>MSFRHTFYYVIQAKREIYDCPDIDPDFADLLFIDPYVYRNPEHISNRIIHSDQHELSIKLLFLCDMRQEYNEHFFRR</sequence>
<comment type="caution">
    <text evidence="1">The sequence shown here is derived from an EMBL/GenBank/DDBJ whole genome shotgun (WGS) entry which is preliminary data.</text>
</comment>
<dbReference type="PATRIC" id="fig|1265738.3.peg.1339"/>
<evidence type="ECO:0000313" key="1">
    <source>
        <dbReference type="EMBL" id="EMI21744.1"/>
    </source>
</evidence>